<dbReference type="Gene3D" id="3.60.130.30">
    <property type="match status" value="1"/>
</dbReference>
<evidence type="ECO:0000313" key="2">
    <source>
        <dbReference type="EMBL" id="GJF00827.1"/>
    </source>
</evidence>
<feature type="compositionally biased region" description="Basic residues" evidence="1">
    <location>
        <begin position="148"/>
        <end position="161"/>
    </location>
</feature>
<evidence type="ECO:0000256" key="1">
    <source>
        <dbReference type="SAM" id="MobiDB-lite"/>
    </source>
</evidence>
<organism evidence="2 3">
    <name type="scientific">Phanerochaete sordida</name>
    <dbReference type="NCBI Taxonomy" id="48140"/>
    <lineage>
        <taxon>Eukaryota</taxon>
        <taxon>Fungi</taxon>
        <taxon>Dikarya</taxon>
        <taxon>Basidiomycota</taxon>
        <taxon>Agaricomycotina</taxon>
        <taxon>Agaricomycetes</taxon>
        <taxon>Polyporales</taxon>
        <taxon>Phanerochaetaceae</taxon>
        <taxon>Phanerochaete</taxon>
    </lineage>
</organism>
<dbReference type="Proteomes" id="UP000703269">
    <property type="component" value="Unassembled WGS sequence"/>
</dbReference>
<reference evidence="2 3" key="1">
    <citation type="submission" date="2021-08" db="EMBL/GenBank/DDBJ databases">
        <title>Draft Genome Sequence of Phanerochaete sordida strain YK-624.</title>
        <authorList>
            <person name="Mori T."/>
            <person name="Dohra H."/>
            <person name="Suzuki T."/>
            <person name="Kawagishi H."/>
            <person name="Hirai H."/>
        </authorList>
    </citation>
    <scope>NUCLEOTIDE SEQUENCE [LARGE SCALE GENOMIC DNA]</scope>
    <source>
        <strain evidence="2 3">YK-624</strain>
    </source>
</reference>
<feature type="compositionally biased region" description="Low complexity" evidence="1">
    <location>
        <begin position="54"/>
        <end position="73"/>
    </location>
</feature>
<dbReference type="OrthoDB" id="2797114at2759"/>
<protein>
    <submittedName>
        <fullName evidence="2">Uncharacterized protein</fullName>
    </submittedName>
</protein>
<feature type="region of interest" description="Disordered" evidence="1">
    <location>
        <begin position="49"/>
        <end position="185"/>
    </location>
</feature>
<sequence length="608" mass="67574">MFKTRSGSVYVRQTSTELPSFLRGAVEAELVRLFDDDDEDNLDGWELESELDGSELGSFSIGSSPLTSLAPSPASLPSPSSAPSPPPSRASLPVPSPASPLAPQVGAKRKALPSQHECTSTAQLDVSGAPEGSSKPKKVKTEADLLRQRKRNKGQNQKKKANSQPKDPREYKIPAHARKKKSDAGVITTEGSVAKSLHPSLPAYIGKNLGVECRHPELEKQLKLGRELVEWDGTSTEVLADKFGKYFGVLLEYPDDEGWQESTAELLKAMVEARGKMKFEQKREERRGNFDTIAFGVSYGGGQTRSGNLKHSAHNRKIVEELLRNPHMERMAKHARTAFAVYFPDLYNEYAKTLGSLYDDNPLLRPLWNDCPWPAVSINFPPNSYSKIHTDFNNKSNGMCPVFALGDYDYTKGGNLVLLDLNLVIQFPPGCIIFIASATLRHGNIPVGPEEVRSSWMLYASGGLFRWVNWGFKGEKALSKKEIRRVLTGQEKRWKNALKGFPHISPCREVYTELLRRAVASFPPPSPTPGPEENVQSMDLEEQEDGDAKDLQQDLEDLNVEDSGLVIEIEEDFGDNGEEDDDEDDDEAEAEDEDGDNQEVENEDTMYF</sequence>
<keyword evidence="3" id="KW-1185">Reference proteome</keyword>
<name>A0A9P3LMR6_9APHY</name>
<dbReference type="EMBL" id="BPQB01000210">
    <property type="protein sequence ID" value="GJF00827.1"/>
    <property type="molecule type" value="Genomic_DNA"/>
</dbReference>
<proteinExistence type="predicted"/>
<feature type="region of interest" description="Disordered" evidence="1">
    <location>
        <begin position="520"/>
        <end position="608"/>
    </location>
</feature>
<evidence type="ECO:0000313" key="3">
    <source>
        <dbReference type="Proteomes" id="UP000703269"/>
    </source>
</evidence>
<gene>
    <name evidence="2" type="ORF">PsYK624_171290</name>
</gene>
<dbReference type="AlphaFoldDB" id="A0A9P3LMR6"/>
<feature type="compositionally biased region" description="Acidic residues" evidence="1">
    <location>
        <begin position="568"/>
        <end position="608"/>
    </location>
</feature>
<feature type="compositionally biased region" description="Pro residues" evidence="1">
    <location>
        <begin position="74"/>
        <end position="100"/>
    </location>
</feature>
<accession>A0A9P3LMR6</accession>
<comment type="caution">
    <text evidence="2">The sequence shown here is derived from an EMBL/GenBank/DDBJ whole genome shotgun (WGS) entry which is preliminary data.</text>
</comment>